<dbReference type="EMBL" id="MLHV01000012">
    <property type="protein sequence ID" value="OHT97854.1"/>
    <property type="molecule type" value="Genomic_DNA"/>
</dbReference>
<name>A0A1S1K2D2_9MYCO</name>
<reference evidence="2 3" key="1">
    <citation type="submission" date="2016-10" db="EMBL/GenBank/DDBJ databases">
        <title>Evaluation of Human, Animal and Environmental Mycobacterium chelonae Isolates by Core Genome Phylogenomic Analysis, Targeted Gene Comparison, and Anti-microbial Susceptibility Patterns: A Tale of Mistaken Identities.</title>
        <authorList>
            <person name="Fogelson S.B."/>
            <person name="Camus A.C."/>
            <person name="Lorenz W."/>
            <person name="Vasireddy R."/>
            <person name="Vasireddy S."/>
            <person name="Smith T."/>
            <person name="Brown-Elliott B.A."/>
            <person name="Wallace R.J.Jr."/>
            <person name="Hasan N.A."/>
            <person name="Reischl U."/>
            <person name="Sanchez S."/>
        </authorList>
    </citation>
    <scope>NUCLEOTIDE SEQUENCE [LARGE SCALE GENOMIC DNA]</scope>
    <source>
        <strain evidence="2 3">24999</strain>
    </source>
</reference>
<keyword evidence="3" id="KW-1185">Reference proteome</keyword>
<proteinExistence type="predicted"/>
<feature type="region of interest" description="Disordered" evidence="1">
    <location>
        <begin position="120"/>
        <end position="157"/>
    </location>
</feature>
<evidence type="ECO:0000256" key="1">
    <source>
        <dbReference type="SAM" id="MobiDB-lite"/>
    </source>
</evidence>
<dbReference type="STRING" id="1908205.BKG60_14365"/>
<organism evidence="2 3">
    <name type="scientific">Mycobacterium syngnathidarum</name>
    <dbReference type="NCBI Taxonomy" id="1908205"/>
    <lineage>
        <taxon>Bacteria</taxon>
        <taxon>Bacillati</taxon>
        <taxon>Actinomycetota</taxon>
        <taxon>Actinomycetes</taxon>
        <taxon>Mycobacteriales</taxon>
        <taxon>Mycobacteriaceae</taxon>
        <taxon>Mycobacterium</taxon>
    </lineage>
</organism>
<sequence length="157" mass="16243">MSDFFQRSLGFPPHCARNCEHGRWRFGNGKRLADSFGTRVKERQMNWMMTSEVRSALTRTAVAAIGGLAVLAAVTPAHAAAAVAASPCVPVALEPISPDDPACATEGWNPACWGGMYDQSPDDGIPGDNAAEGGIPAPAMVPNVDGSLSPPGTPGAI</sequence>
<dbReference type="AlphaFoldDB" id="A0A1S1K2D2"/>
<evidence type="ECO:0000313" key="3">
    <source>
        <dbReference type="Proteomes" id="UP000179636"/>
    </source>
</evidence>
<comment type="caution">
    <text evidence="2">The sequence shown here is derived from an EMBL/GenBank/DDBJ whole genome shotgun (WGS) entry which is preliminary data.</text>
</comment>
<accession>A0A1S1K2D2</accession>
<gene>
    <name evidence="2" type="ORF">BKG61_15065</name>
</gene>
<accession>A0A1Q9WAL6</accession>
<evidence type="ECO:0000313" key="2">
    <source>
        <dbReference type="EMBL" id="OHT97854.1"/>
    </source>
</evidence>
<dbReference type="Proteomes" id="UP000179636">
    <property type="component" value="Unassembled WGS sequence"/>
</dbReference>
<protein>
    <submittedName>
        <fullName evidence="2">Uncharacterized protein</fullName>
    </submittedName>
</protein>